<protein>
    <submittedName>
        <fullName evidence="2">Uncharacterized protein</fullName>
    </submittedName>
</protein>
<feature type="compositionally biased region" description="Acidic residues" evidence="1">
    <location>
        <begin position="355"/>
        <end position="368"/>
    </location>
</feature>
<evidence type="ECO:0000313" key="3">
    <source>
        <dbReference type="Proteomes" id="UP000184188"/>
    </source>
</evidence>
<organism evidence="2 3">
    <name type="scientific">Penicilliopsis zonata CBS 506.65</name>
    <dbReference type="NCBI Taxonomy" id="1073090"/>
    <lineage>
        <taxon>Eukaryota</taxon>
        <taxon>Fungi</taxon>
        <taxon>Dikarya</taxon>
        <taxon>Ascomycota</taxon>
        <taxon>Pezizomycotina</taxon>
        <taxon>Eurotiomycetes</taxon>
        <taxon>Eurotiomycetidae</taxon>
        <taxon>Eurotiales</taxon>
        <taxon>Aspergillaceae</taxon>
        <taxon>Penicilliopsis</taxon>
    </lineage>
</organism>
<feature type="region of interest" description="Disordered" evidence="1">
    <location>
        <begin position="400"/>
        <end position="429"/>
    </location>
</feature>
<keyword evidence="3" id="KW-1185">Reference proteome</keyword>
<reference evidence="3" key="1">
    <citation type="journal article" date="2017" name="Genome Biol.">
        <title>Comparative genomics reveals high biological diversity and specific adaptations in the industrially and medically important fungal genus Aspergillus.</title>
        <authorList>
            <person name="de Vries R.P."/>
            <person name="Riley R."/>
            <person name="Wiebenga A."/>
            <person name="Aguilar-Osorio G."/>
            <person name="Amillis S."/>
            <person name="Uchima C.A."/>
            <person name="Anderluh G."/>
            <person name="Asadollahi M."/>
            <person name="Askin M."/>
            <person name="Barry K."/>
            <person name="Battaglia E."/>
            <person name="Bayram O."/>
            <person name="Benocci T."/>
            <person name="Braus-Stromeyer S.A."/>
            <person name="Caldana C."/>
            <person name="Canovas D."/>
            <person name="Cerqueira G.C."/>
            <person name="Chen F."/>
            <person name="Chen W."/>
            <person name="Choi C."/>
            <person name="Clum A."/>
            <person name="Dos Santos R.A."/>
            <person name="Damasio A.R."/>
            <person name="Diallinas G."/>
            <person name="Emri T."/>
            <person name="Fekete E."/>
            <person name="Flipphi M."/>
            <person name="Freyberg S."/>
            <person name="Gallo A."/>
            <person name="Gournas C."/>
            <person name="Habgood R."/>
            <person name="Hainaut M."/>
            <person name="Harispe M.L."/>
            <person name="Henrissat B."/>
            <person name="Hilden K.S."/>
            <person name="Hope R."/>
            <person name="Hossain A."/>
            <person name="Karabika E."/>
            <person name="Karaffa L."/>
            <person name="Karanyi Z."/>
            <person name="Krasevec N."/>
            <person name="Kuo A."/>
            <person name="Kusch H."/>
            <person name="LaButti K."/>
            <person name="Lagendijk E.L."/>
            <person name="Lapidus A."/>
            <person name="Levasseur A."/>
            <person name="Lindquist E."/>
            <person name="Lipzen A."/>
            <person name="Logrieco A.F."/>
            <person name="MacCabe A."/>
            <person name="Maekelae M.R."/>
            <person name="Malavazi I."/>
            <person name="Melin P."/>
            <person name="Meyer V."/>
            <person name="Mielnichuk N."/>
            <person name="Miskei M."/>
            <person name="Molnar A.P."/>
            <person name="Mule G."/>
            <person name="Ngan C.Y."/>
            <person name="Orejas M."/>
            <person name="Orosz E."/>
            <person name="Ouedraogo J.P."/>
            <person name="Overkamp K.M."/>
            <person name="Park H.-S."/>
            <person name="Perrone G."/>
            <person name="Piumi F."/>
            <person name="Punt P.J."/>
            <person name="Ram A.F."/>
            <person name="Ramon A."/>
            <person name="Rauscher S."/>
            <person name="Record E."/>
            <person name="Riano-Pachon D.M."/>
            <person name="Robert V."/>
            <person name="Roehrig J."/>
            <person name="Ruller R."/>
            <person name="Salamov A."/>
            <person name="Salih N.S."/>
            <person name="Samson R.A."/>
            <person name="Sandor E."/>
            <person name="Sanguinetti M."/>
            <person name="Schuetze T."/>
            <person name="Sepcic K."/>
            <person name="Shelest E."/>
            <person name="Sherlock G."/>
            <person name="Sophianopoulou V."/>
            <person name="Squina F.M."/>
            <person name="Sun H."/>
            <person name="Susca A."/>
            <person name="Todd R.B."/>
            <person name="Tsang A."/>
            <person name="Unkles S.E."/>
            <person name="van de Wiele N."/>
            <person name="van Rossen-Uffink D."/>
            <person name="Oliveira J.V."/>
            <person name="Vesth T.C."/>
            <person name="Visser J."/>
            <person name="Yu J.-H."/>
            <person name="Zhou M."/>
            <person name="Andersen M.R."/>
            <person name="Archer D.B."/>
            <person name="Baker S.E."/>
            <person name="Benoit I."/>
            <person name="Brakhage A.A."/>
            <person name="Braus G.H."/>
            <person name="Fischer R."/>
            <person name="Frisvad J.C."/>
            <person name="Goldman G.H."/>
            <person name="Houbraken J."/>
            <person name="Oakley B."/>
            <person name="Pocsi I."/>
            <person name="Scazzocchio C."/>
            <person name="Seiboth B."/>
            <person name="vanKuyk P.A."/>
            <person name="Wortman J."/>
            <person name="Dyer P.S."/>
            <person name="Grigoriev I.V."/>
        </authorList>
    </citation>
    <scope>NUCLEOTIDE SEQUENCE [LARGE SCALE GENOMIC DNA]</scope>
    <source>
        <strain evidence="3">CBS 506.65</strain>
    </source>
</reference>
<dbReference type="OrthoDB" id="5591786at2759"/>
<feature type="compositionally biased region" description="Acidic residues" evidence="1">
    <location>
        <begin position="469"/>
        <end position="480"/>
    </location>
</feature>
<dbReference type="GeneID" id="34610389"/>
<feature type="region of interest" description="Disordered" evidence="1">
    <location>
        <begin position="354"/>
        <end position="375"/>
    </location>
</feature>
<dbReference type="VEuPathDB" id="FungiDB:ASPZODRAFT_135859"/>
<sequence length="812" mass="90145">MSSKSGGIGGRRISRPGEDLHLKALNVESMLERIALSQRRNLLFTAFTHRIYVWEPAGTLQTLGSEPRMIITPVMKNPESRGYISSRAPHAINNILVDDLGREEVLLIVTDSGNVCGYHVESIFSALERAEKEGSKTPLDGSQVDPFFVEFVERSAWGIATHKFARLIAVSSNTAHITVFAFALVDPTAEHSEGSLSDFENDGQTWIEVDDPSRFIQLRRVGFLKNRSHNIKLTYTGHSTNIPSVSFLNSDIDPNGNWMVSTDIDNKMFVWKIWESLSPFNEYDFEGEDYIPGLFDGTSRGWSVLALDPRAFRMHDSITEACGGAPRYHRQVDGAILDLSALTCYVPKASNYLYDDSDQSDEPEESGSDETSLPNIFDSDCLLDGHLGPASKTLAIDDENEEAQSLQSNVDELPRPMDTDPQVSADTSSRRVVFTETMSVDDLDSDGDTYSNTVNTQEIPVQVASTAGNEDDDGGDDEIPETIPQGSHVDSRFLHAALFPFVRAGILDIEEDAADENPDSQAAVAGAVAGTNPLRTSRIAYESFEPSTCFSFPILHFTQTDIRLFASPYAALPSAICREPLQQDMRYVPPIMIHDCDRFNMVKYVPEHSVVVAASQKGRVAVISLTGTINGDGKTKQLAFRVDWIVPFQSQEKQGDRPLVPILGMAVSPMQGFEIPPDVPAIPQGAVQGDDLSFHYQPLEQDRGEDDSVREGNDDDNNGDRMASTTTDARHPDDLEYVPREYQTRLTLAESHARASRAYRPDESWRGWTRSRHYRLLLLYADHAVMTYEFWYEWSAGASGAALDEEEGVLMI</sequence>
<dbReference type="InterPro" id="IPR014839">
    <property type="entry name" value="Crt10"/>
</dbReference>
<gene>
    <name evidence="2" type="ORF">ASPZODRAFT_135859</name>
</gene>
<dbReference type="STRING" id="1073090.A0A1L9S9H3"/>
<dbReference type="Proteomes" id="UP000184188">
    <property type="component" value="Unassembled WGS sequence"/>
</dbReference>
<feature type="region of interest" description="Disordered" evidence="1">
    <location>
        <begin position="466"/>
        <end position="485"/>
    </location>
</feature>
<dbReference type="AlphaFoldDB" id="A0A1L9S9H3"/>
<evidence type="ECO:0000313" key="2">
    <source>
        <dbReference type="EMBL" id="OJJ43832.1"/>
    </source>
</evidence>
<feature type="region of interest" description="Disordered" evidence="1">
    <location>
        <begin position="700"/>
        <end position="734"/>
    </location>
</feature>
<name>A0A1L9S9H3_9EURO</name>
<dbReference type="Pfam" id="PF08728">
    <property type="entry name" value="CRT10"/>
    <property type="match status" value="1"/>
</dbReference>
<dbReference type="SUPFAM" id="SSF50978">
    <property type="entry name" value="WD40 repeat-like"/>
    <property type="match status" value="1"/>
</dbReference>
<feature type="compositionally biased region" description="Basic and acidic residues" evidence="1">
    <location>
        <begin position="700"/>
        <end position="712"/>
    </location>
</feature>
<dbReference type="EMBL" id="KV878350">
    <property type="protein sequence ID" value="OJJ43832.1"/>
    <property type="molecule type" value="Genomic_DNA"/>
</dbReference>
<dbReference type="RefSeq" id="XP_022578342.1">
    <property type="nucleotide sequence ID" value="XM_022723924.1"/>
</dbReference>
<dbReference type="InterPro" id="IPR036322">
    <property type="entry name" value="WD40_repeat_dom_sf"/>
</dbReference>
<accession>A0A1L9S9H3</accession>
<evidence type="ECO:0000256" key="1">
    <source>
        <dbReference type="SAM" id="MobiDB-lite"/>
    </source>
</evidence>
<proteinExistence type="predicted"/>